<dbReference type="AlphaFoldDB" id="A0A558CJ50"/>
<evidence type="ECO:0000259" key="3">
    <source>
        <dbReference type="PROSITE" id="PS50110"/>
    </source>
</evidence>
<dbReference type="Gene3D" id="3.40.50.2300">
    <property type="match status" value="1"/>
</dbReference>
<feature type="modified residue" description="4-aspartylphosphate" evidence="2">
    <location>
        <position position="52"/>
    </location>
</feature>
<evidence type="ECO:0000256" key="2">
    <source>
        <dbReference type="PROSITE-ProRule" id="PRU00169"/>
    </source>
</evidence>
<dbReference type="Proteomes" id="UP000318349">
    <property type="component" value="Unassembled WGS sequence"/>
</dbReference>
<dbReference type="GO" id="GO:0000160">
    <property type="term" value="P:phosphorelay signal transduction system"/>
    <property type="evidence" value="ECO:0007669"/>
    <property type="project" value="InterPro"/>
</dbReference>
<keyword evidence="1" id="KW-0238">DNA-binding</keyword>
<protein>
    <submittedName>
        <fullName evidence="4">Response regulator</fullName>
    </submittedName>
</protein>
<dbReference type="SMART" id="SM00448">
    <property type="entry name" value="REC"/>
    <property type="match status" value="1"/>
</dbReference>
<dbReference type="InterPro" id="IPR039420">
    <property type="entry name" value="WalR-like"/>
</dbReference>
<proteinExistence type="predicted"/>
<keyword evidence="2" id="KW-0597">Phosphoprotein</keyword>
<feature type="domain" description="Response regulatory" evidence="3">
    <location>
        <begin position="1"/>
        <end position="117"/>
    </location>
</feature>
<dbReference type="InterPro" id="IPR011006">
    <property type="entry name" value="CheY-like_superfamily"/>
</dbReference>
<dbReference type="PROSITE" id="PS50110">
    <property type="entry name" value="RESPONSE_REGULATORY"/>
    <property type="match status" value="1"/>
</dbReference>
<reference evidence="4 5" key="1">
    <citation type="submission" date="2019-07" db="EMBL/GenBank/DDBJ databases">
        <title>The pathways for chlorine oxyanion respiration interact through the shared metabolite chlorate.</title>
        <authorList>
            <person name="Barnum T.P."/>
            <person name="Cheng Y."/>
            <person name="Hill K.A."/>
            <person name="Lucas L.N."/>
            <person name="Carlson H.K."/>
            <person name="Coates J.D."/>
        </authorList>
    </citation>
    <scope>NUCLEOTIDE SEQUENCE [LARGE SCALE GENOMIC DNA]</scope>
    <source>
        <strain evidence="4 5">SFB-1</strain>
    </source>
</reference>
<evidence type="ECO:0000313" key="5">
    <source>
        <dbReference type="Proteomes" id="UP000318349"/>
    </source>
</evidence>
<dbReference type="SUPFAM" id="SSF52172">
    <property type="entry name" value="CheY-like"/>
    <property type="match status" value="1"/>
</dbReference>
<dbReference type="PANTHER" id="PTHR43214">
    <property type="entry name" value="TWO-COMPONENT RESPONSE REGULATOR"/>
    <property type="match status" value="1"/>
</dbReference>
<dbReference type="PANTHER" id="PTHR43214:SF43">
    <property type="entry name" value="TWO-COMPONENT RESPONSE REGULATOR"/>
    <property type="match status" value="1"/>
</dbReference>
<gene>
    <name evidence="4" type="ORF">FHP89_13800</name>
</gene>
<organism evidence="4 5">
    <name type="scientific">Denitromonas halophila</name>
    <dbReference type="NCBI Taxonomy" id="1629404"/>
    <lineage>
        <taxon>Bacteria</taxon>
        <taxon>Pseudomonadati</taxon>
        <taxon>Pseudomonadota</taxon>
        <taxon>Betaproteobacteria</taxon>
        <taxon>Rhodocyclales</taxon>
        <taxon>Zoogloeaceae</taxon>
        <taxon>Denitromonas</taxon>
    </lineage>
</organism>
<sequence>MIVDDAQSIRNRICRLAADPRLPELDIVGSARNGATAVRIFRDTRPQLVTMDLTMPEMDGVECTAELCAIDPAVAILVVSALTDKFTAIRALENGARGFLEKPFTDDELVCALIEVMK</sequence>
<accession>A0A558CJ50</accession>
<dbReference type="GO" id="GO:0003677">
    <property type="term" value="F:DNA binding"/>
    <property type="evidence" value="ECO:0007669"/>
    <property type="project" value="UniProtKB-KW"/>
</dbReference>
<dbReference type="EMBL" id="VMNI01000013">
    <property type="protein sequence ID" value="TVO75470.1"/>
    <property type="molecule type" value="Genomic_DNA"/>
</dbReference>
<evidence type="ECO:0000313" key="4">
    <source>
        <dbReference type="EMBL" id="TVO75470.1"/>
    </source>
</evidence>
<evidence type="ECO:0000256" key="1">
    <source>
        <dbReference type="ARBA" id="ARBA00023125"/>
    </source>
</evidence>
<name>A0A558CJ50_9RHOO</name>
<dbReference type="InterPro" id="IPR001789">
    <property type="entry name" value="Sig_transdc_resp-reg_receiver"/>
</dbReference>
<dbReference type="Pfam" id="PF00072">
    <property type="entry name" value="Response_reg"/>
    <property type="match status" value="1"/>
</dbReference>
<comment type="caution">
    <text evidence="4">The sequence shown here is derived from an EMBL/GenBank/DDBJ whole genome shotgun (WGS) entry which is preliminary data.</text>
</comment>